<accession>A0A0E9VVF5</accession>
<name>A0A0E9VVF5_ANGAN</name>
<reference evidence="1" key="1">
    <citation type="submission" date="2014-11" db="EMBL/GenBank/DDBJ databases">
        <authorList>
            <person name="Amaro Gonzalez C."/>
        </authorList>
    </citation>
    <scope>NUCLEOTIDE SEQUENCE</scope>
</reference>
<reference evidence="1" key="2">
    <citation type="journal article" date="2015" name="Fish Shellfish Immunol.">
        <title>Early steps in the European eel (Anguilla anguilla)-Vibrio vulnificus interaction in the gills: Role of the RtxA13 toxin.</title>
        <authorList>
            <person name="Callol A."/>
            <person name="Pajuelo D."/>
            <person name="Ebbesson L."/>
            <person name="Teles M."/>
            <person name="MacKenzie S."/>
            <person name="Amaro C."/>
        </authorList>
    </citation>
    <scope>NUCLEOTIDE SEQUENCE</scope>
</reference>
<organism evidence="1">
    <name type="scientific">Anguilla anguilla</name>
    <name type="common">European freshwater eel</name>
    <name type="synonym">Muraena anguilla</name>
    <dbReference type="NCBI Taxonomy" id="7936"/>
    <lineage>
        <taxon>Eukaryota</taxon>
        <taxon>Metazoa</taxon>
        <taxon>Chordata</taxon>
        <taxon>Craniata</taxon>
        <taxon>Vertebrata</taxon>
        <taxon>Euteleostomi</taxon>
        <taxon>Actinopterygii</taxon>
        <taxon>Neopterygii</taxon>
        <taxon>Teleostei</taxon>
        <taxon>Anguilliformes</taxon>
        <taxon>Anguillidae</taxon>
        <taxon>Anguilla</taxon>
    </lineage>
</organism>
<protein>
    <submittedName>
        <fullName evidence="1">Uncharacterized protein</fullName>
    </submittedName>
</protein>
<dbReference type="AlphaFoldDB" id="A0A0E9VVF5"/>
<sequence>MGTCKQYKNTFTTIFILFCNNMIIDFFSPKKQRVVCLCVHHRRETV</sequence>
<proteinExistence type="predicted"/>
<dbReference type="EMBL" id="GBXM01026443">
    <property type="protein sequence ID" value="JAH82134.1"/>
    <property type="molecule type" value="Transcribed_RNA"/>
</dbReference>
<evidence type="ECO:0000313" key="1">
    <source>
        <dbReference type="EMBL" id="JAH82134.1"/>
    </source>
</evidence>